<dbReference type="EMBL" id="JACSDY010000002">
    <property type="protein sequence ID" value="KAF7435788.1"/>
    <property type="molecule type" value="Genomic_DNA"/>
</dbReference>
<comment type="caution">
    <text evidence="2">The sequence shown here is derived from an EMBL/GenBank/DDBJ whole genome shotgun (WGS) entry which is preliminary data.</text>
</comment>
<reference evidence="2" key="1">
    <citation type="journal article" date="2020" name="G3 (Bethesda)">
        <title>High-Quality Assemblies for Three Invasive Social Wasps from the &lt;i&gt;Vespula&lt;/i&gt; Genus.</title>
        <authorList>
            <person name="Harrop T.W.R."/>
            <person name="Guhlin J."/>
            <person name="McLaughlin G.M."/>
            <person name="Permina E."/>
            <person name="Stockwell P."/>
            <person name="Gilligan J."/>
            <person name="Le Lec M.F."/>
            <person name="Gruber M.A.M."/>
            <person name="Quinn O."/>
            <person name="Lovegrove M."/>
            <person name="Duncan E.J."/>
            <person name="Remnant E.J."/>
            <person name="Van Eeckhoven J."/>
            <person name="Graham B."/>
            <person name="Knapp R.A."/>
            <person name="Langford K.W."/>
            <person name="Kronenberg Z."/>
            <person name="Press M.O."/>
            <person name="Eacker S.M."/>
            <person name="Wilson-Rankin E.E."/>
            <person name="Purcell J."/>
            <person name="Lester P.J."/>
            <person name="Dearden P.K."/>
        </authorList>
    </citation>
    <scope>NUCLEOTIDE SEQUENCE</scope>
    <source>
        <strain evidence="2">Volc-1</strain>
    </source>
</reference>
<dbReference type="Proteomes" id="UP000600918">
    <property type="component" value="Unassembled WGS sequence"/>
</dbReference>
<proteinExistence type="predicted"/>
<evidence type="ECO:0000313" key="2">
    <source>
        <dbReference type="EMBL" id="KAF7435788.1"/>
    </source>
</evidence>
<feature type="compositionally biased region" description="Acidic residues" evidence="1">
    <location>
        <begin position="52"/>
        <end position="73"/>
    </location>
</feature>
<feature type="region of interest" description="Disordered" evidence="1">
    <location>
        <begin position="49"/>
        <end position="80"/>
    </location>
</feature>
<keyword evidence="3" id="KW-1185">Reference proteome</keyword>
<evidence type="ECO:0000256" key="1">
    <source>
        <dbReference type="SAM" id="MobiDB-lite"/>
    </source>
</evidence>
<sequence length="80" mass="9658">MLAIPKRMVRVSDVKVKCFRSDFEVISKNADLLGRVPFYSKEIIRKNKKIPEEEEEEEEEKEEQEQEQEEQDDDEKKKKK</sequence>
<dbReference type="AlphaFoldDB" id="A0A834UFH9"/>
<gene>
    <name evidence="2" type="ORF">H0235_003979</name>
</gene>
<name>A0A834UFH9_VESPE</name>
<evidence type="ECO:0000313" key="3">
    <source>
        <dbReference type="Proteomes" id="UP000600918"/>
    </source>
</evidence>
<protein>
    <submittedName>
        <fullName evidence="2">Uncharacterized protein</fullName>
    </submittedName>
</protein>
<organism evidence="2 3">
    <name type="scientific">Vespula pensylvanica</name>
    <name type="common">Western yellow jacket</name>
    <name type="synonym">Wasp</name>
    <dbReference type="NCBI Taxonomy" id="30213"/>
    <lineage>
        <taxon>Eukaryota</taxon>
        <taxon>Metazoa</taxon>
        <taxon>Ecdysozoa</taxon>
        <taxon>Arthropoda</taxon>
        <taxon>Hexapoda</taxon>
        <taxon>Insecta</taxon>
        <taxon>Pterygota</taxon>
        <taxon>Neoptera</taxon>
        <taxon>Endopterygota</taxon>
        <taxon>Hymenoptera</taxon>
        <taxon>Apocrita</taxon>
        <taxon>Aculeata</taxon>
        <taxon>Vespoidea</taxon>
        <taxon>Vespidae</taxon>
        <taxon>Vespinae</taxon>
        <taxon>Vespula</taxon>
    </lineage>
</organism>
<accession>A0A834UFH9</accession>